<evidence type="ECO:0000313" key="1">
    <source>
        <dbReference type="EMBL" id="KAK8743273.1"/>
    </source>
</evidence>
<dbReference type="AlphaFoldDB" id="A0AAW0XVE5"/>
<comment type="caution">
    <text evidence="1">The sequence shown here is derived from an EMBL/GenBank/DDBJ whole genome shotgun (WGS) entry which is preliminary data.</text>
</comment>
<name>A0AAW0XVE5_CHEQU</name>
<organism evidence="1 2">
    <name type="scientific">Cherax quadricarinatus</name>
    <name type="common">Australian red claw crayfish</name>
    <dbReference type="NCBI Taxonomy" id="27406"/>
    <lineage>
        <taxon>Eukaryota</taxon>
        <taxon>Metazoa</taxon>
        <taxon>Ecdysozoa</taxon>
        <taxon>Arthropoda</taxon>
        <taxon>Crustacea</taxon>
        <taxon>Multicrustacea</taxon>
        <taxon>Malacostraca</taxon>
        <taxon>Eumalacostraca</taxon>
        <taxon>Eucarida</taxon>
        <taxon>Decapoda</taxon>
        <taxon>Pleocyemata</taxon>
        <taxon>Astacidea</taxon>
        <taxon>Parastacoidea</taxon>
        <taxon>Parastacidae</taxon>
        <taxon>Cherax</taxon>
    </lineage>
</organism>
<reference evidence="1 2" key="1">
    <citation type="journal article" date="2024" name="BMC Genomics">
        <title>Genome assembly of redclaw crayfish (Cherax quadricarinatus) provides insights into its immune adaptation and hypoxia tolerance.</title>
        <authorList>
            <person name="Liu Z."/>
            <person name="Zheng J."/>
            <person name="Li H."/>
            <person name="Fang K."/>
            <person name="Wang S."/>
            <person name="He J."/>
            <person name="Zhou D."/>
            <person name="Weng S."/>
            <person name="Chi M."/>
            <person name="Gu Z."/>
            <person name="He J."/>
            <person name="Li F."/>
            <person name="Wang M."/>
        </authorList>
    </citation>
    <scope>NUCLEOTIDE SEQUENCE [LARGE SCALE GENOMIC DNA]</scope>
    <source>
        <strain evidence="1">ZL_2023a</strain>
    </source>
</reference>
<proteinExistence type="predicted"/>
<dbReference type="Proteomes" id="UP001445076">
    <property type="component" value="Unassembled WGS sequence"/>
</dbReference>
<gene>
    <name evidence="1" type="ORF">OTU49_001342</name>
</gene>
<dbReference type="EMBL" id="JARKIK010000025">
    <property type="protein sequence ID" value="KAK8743273.1"/>
    <property type="molecule type" value="Genomic_DNA"/>
</dbReference>
<keyword evidence="2" id="KW-1185">Reference proteome</keyword>
<sequence length="183" mass="20479">MTLCSCLATAQEVLHSQLSQDVENLPETNVTHDSELDPEAKDRDRFIGSLSTTTYTDVVMVTSTVFFSCLSGTSTVLCQGKRRKKSLFSVVDVQDNDDDNSGLDSSIVDYNRDPRELGYDEETTELSPEESRDVNSKFLGLIFWTITRTTTTVTMLYTDTRTTIRLSYFCQAGQVVLPINRCG</sequence>
<accession>A0AAW0XVE5</accession>
<evidence type="ECO:0000313" key="2">
    <source>
        <dbReference type="Proteomes" id="UP001445076"/>
    </source>
</evidence>
<protein>
    <submittedName>
        <fullName evidence="1">Uncharacterized protein</fullName>
    </submittedName>
</protein>